<evidence type="ECO:0000313" key="2">
    <source>
        <dbReference type="EMBL" id="CAB4171408.1"/>
    </source>
</evidence>
<organism evidence="2">
    <name type="scientific">uncultured Caudovirales phage</name>
    <dbReference type="NCBI Taxonomy" id="2100421"/>
    <lineage>
        <taxon>Viruses</taxon>
        <taxon>Duplodnaviria</taxon>
        <taxon>Heunggongvirae</taxon>
        <taxon>Uroviricota</taxon>
        <taxon>Caudoviricetes</taxon>
        <taxon>Peduoviridae</taxon>
        <taxon>Maltschvirus</taxon>
        <taxon>Maltschvirus maltsch</taxon>
    </lineage>
</organism>
<dbReference type="Gene3D" id="3.30.1380.10">
    <property type="match status" value="1"/>
</dbReference>
<evidence type="ECO:0000313" key="4">
    <source>
        <dbReference type="EMBL" id="CAB4214186.1"/>
    </source>
</evidence>
<evidence type="ECO:0000259" key="1">
    <source>
        <dbReference type="Pfam" id="PF08291"/>
    </source>
</evidence>
<feature type="domain" description="Peptidase M15A C-terminal" evidence="1">
    <location>
        <begin position="3"/>
        <end position="117"/>
    </location>
</feature>
<protein>
    <submittedName>
        <fullName evidence="2">Peptidase M15A, C-terminal</fullName>
    </submittedName>
</protein>
<proteinExistence type="predicted"/>
<dbReference type="EMBL" id="LR796867">
    <property type="protein sequence ID" value="CAB4171408.1"/>
    <property type="molecule type" value="Genomic_DNA"/>
</dbReference>
<sequence>MTPHFSLEELTFSDTAVRLGINNNVTDPTLLSNLHVLAAGLEQVRSVLNAPLHINSGYRCLLLNGAVKGSINSAHMQGWAADFTCRLFGTPLEIVKEVVKAGIKVDQIITEGTWVHVSFSPQMRNAVLTAHFDKYGNPTYTSGA</sequence>
<gene>
    <name evidence="3" type="ORF">UFOVP1095_31</name>
    <name evidence="4" type="ORF">UFOVP1452_31</name>
    <name evidence="5" type="ORF">UFOVP1540_8</name>
    <name evidence="2" type="ORF">UFOVP918_31</name>
</gene>
<dbReference type="SUPFAM" id="SSF55166">
    <property type="entry name" value="Hedgehog/DD-peptidase"/>
    <property type="match status" value="1"/>
</dbReference>
<dbReference type="EMBL" id="LR797032">
    <property type="protein sequence ID" value="CAB4182627.1"/>
    <property type="molecule type" value="Genomic_DNA"/>
</dbReference>
<accession>A0A6J5PQT6</accession>
<dbReference type="EMBL" id="LR798384">
    <property type="protein sequence ID" value="CAB5228293.1"/>
    <property type="molecule type" value="Genomic_DNA"/>
</dbReference>
<dbReference type="EMBL" id="LR797401">
    <property type="protein sequence ID" value="CAB4214186.1"/>
    <property type="molecule type" value="Genomic_DNA"/>
</dbReference>
<dbReference type="InterPro" id="IPR013230">
    <property type="entry name" value="Peptidase_M15A_C"/>
</dbReference>
<evidence type="ECO:0000313" key="5">
    <source>
        <dbReference type="EMBL" id="CAB5228293.1"/>
    </source>
</evidence>
<dbReference type="Pfam" id="PF08291">
    <property type="entry name" value="Peptidase_M15_3"/>
    <property type="match status" value="1"/>
</dbReference>
<reference evidence="2" key="1">
    <citation type="submission" date="2020-05" db="EMBL/GenBank/DDBJ databases">
        <authorList>
            <person name="Chiriac C."/>
            <person name="Salcher M."/>
            <person name="Ghai R."/>
            <person name="Kavagutti S V."/>
        </authorList>
    </citation>
    <scope>NUCLEOTIDE SEQUENCE</scope>
</reference>
<dbReference type="InterPro" id="IPR009045">
    <property type="entry name" value="Zn_M74/Hedgehog-like"/>
</dbReference>
<name>A0A6J5PQT6_9CAUD</name>
<evidence type="ECO:0000313" key="3">
    <source>
        <dbReference type="EMBL" id="CAB4182627.1"/>
    </source>
</evidence>